<sequence>MRLILSLGAVSLALAGCVAPVTTPAPAPVVNPPAVAPPPASTLDSSTRAVAREVVNREMAKRLPGRNVAPYSDCVVNNASMAELSDIAARGVNDSTSAASSVAVIVQRPDTTQCIAKVAATA</sequence>
<feature type="chain" id="PRO_5023053056" description="Succinate dehydrogenase" evidence="1">
    <location>
        <begin position="28"/>
        <end position="122"/>
    </location>
</feature>
<accession>A0A5C6S357</accession>
<dbReference type="RefSeq" id="WP_147098760.1">
    <property type="nucleotide sequence ID" value="NZ_JBHUFH010000012.1"/>
</dbReference>
<evidence type="ECO:0000313" key="3">
    <source>
        <dbReference type="Proteomes" id="UP000321562"/>
    </source>
</evidence>
<evidence type="ECO:0000313" key="2">
    <source>
        <dbReference type="EMBL" id="TXB68696.1"/>
    </source>
</evidence>
<dbReference type="EMBL" id="VOPL01000004">
    <property type="protein sequence ID" value="TXB68696.1"/>
    <property type="molecule type" value="Genomic_DNA"/>
</dbReference>
<dbReference type="PROSITE" id="PS51257">
    <property type="entry name" value="PROKAR_LIPOPROTEIN"/>
    <property type="match status" value="1"/>
</dbReference>
<gene>
    <name evidence="2" type="ORF">FQV27_11985</name>
</gene>
<name>A0A5C6S357_9RHOB</name>
<feature type="signal peptide" evidence="1">
    <location>
        <begin position="1"/>
        <end position="27"/>
    </location>
</feature>
<protein>
    <recommendedName>
        <fullName evidence="4">Succinate dehydrogenase</fullName>
    </recommendedName>
</protein>
<evidence type="ECO:0008006" key="4">
    <source>
        <dbReference type="Google" id="ProtNLM"/>
    </source>
</evidence>
<evidence type="ECO:0000256" key="1">
    <source>
        <dbReference type="SAM" id="SignalP"/>
    </source>
</evidence>
<keyword evidence="3" id="KW-1185">Reference proteome</keyword>
<dbReference type="Proteomes" id="UP000321562">
    <property type="component" value="Unassembled WGS sequence"/>
</dbReference>
<proteinExistence type="predicted"/>
<dbReference type="AlphaFoldDB" id="A0A5C6S357"/>
<comment type="caution">
    <text evidence="2">The sequence shown here is derived from an EMBL/GenBank/DDBJ whole genome shotgun (WGS) entry which is preliminary data.</text>
</comment>
<keyword evidence="1" id="KW-0732">Signal</keyword>
<dbReference type="OrthoDB" id="7867642at2"/>
<reference evidence="2 3" key="1">
    <citation type="submission" date="2019-08" db="EMBL/GenBank/DDBJ databases">
        <authorList>
            <person name="Ye J."/>
        </authorList>
    </citation>
    <scope>NUCLEOTIDE SEQUENCE [LARGE SCALE GENOMIC DNA]</scope>
    <source>
        <strain evidence="2 3">TK008</strain>
    </source>
</reference>
<organism evidence="2 3">
    <name type="scientific">Paracoccus aurantiacus</name>
    <dbReference type="NCBI Taxonomy" id="2599412"/>
    <lineage>
        <taxon>Bacteria</taxon>
        <taxon>Pseudomonadati</taxon>
        <taxon>Pseudomonadota</taxon>
        <taxon>Alphaproteobacteria</taxon>
        <taxon>Rhodobacterales</taxon>
        <taxon>Paracoccaceae</taxon>
        <taxon>Paracoccus</taxon>
    </lineage>
</organism>